<keyword evidence="3" id="KW-1185">Reference proteome</keyword>
<feature type="compositionally biased region" description="Basic and acidic residues" evidence="1">
    <location>
        <begin position="191"/>
        <end position="207"/>
    </location>
</feature>
<evidence type="ECO:0000313" key="3">
    <source>
        <dbReference type="Proteomes" id="UP001159363"/>
    </source>
</evidence>
<reference evidence="2 3" key="1">
    <citation type="submission" date="2023-02" db="EMBL/GenBank/DDBJ databases">
        <title>LHISI_Scaffold_Assembly.</title>
        <authorList>
            <person name="Stuart O.P."/>
            <person name="Cleave R."/>
            <person name="Magrath M.J.L."/>
            <person name="Mikheyev A.S."/>
        </authorList>
    </citation>
    <scope>NUCLEOTIDE SEQUENCE [LARGE SCALE GENOMIC DNA]</scope>
    <source>
        <strain evidence="2">Daus_M_001</strain>
        <tissue evidence="2">Leg muscle</tissue>
    </source>
</reference>
<gene>
    <name evidence="2" type="ORF">PR048_003913</name>
</gene>
<feature type="region of interest" description="Disordered" evidence="1">
    <location>
        <begin position="190"/>
        <end position="218"/>
    </location>
</feature>
<protein>
    <submittedName>
        <fullName evidence="2">Uncharacterized protein</fullName>
    </submittedName>
</protein>
<proteinExistence type="predicted"/>
<comment type="caution">
    <text evidence="2">The sequence shown here is derived from an EMBL/GenBank/DDBJ whole genome shotgun (WGS) entry which is preliminary data.</text>
</comment>
<accession>A0ABQ9IQW4</accession>
<name>A0ABQ9IQW4_9NEOP</name>
<dbReference type="EMBL" id="JARBHB010000001">
    <property type="protein sequence ID" value="KAJ8898553.1"/>
    <property type="molecule type" value="Genomic_DNA"/>
</dbReference>
<sequence>MSLSNAHWLSAATVLGDNWARVFQEMSNTVWSNSHIIDQPGVFQRVRDFLRLRVQRCITMNGRHIEHILHVVPGGSSPPPPLDRLLPSPPQPPPADIAIPLGWVSTLQASPSSRLVNTAGSASEVHVDSTYTDIEACSQAVPSASGDQAVPTPRNFSNRVKVMPCPLYGGMTRNTGTCCGLPAIQGVSFKGLKEPGREEKERDKREVQSTPEEISLRK</sequence>
<organism evidence="2 3">
    <name type="scientific">Dryococelus australis</name>
    <dbReference type="NCBI Taxonomy" id="614101"/>
    <lineage>
        <taxon>Eukaryota</taxon>
        <taxon>Metazoa</taxon>
        <taxon>Ecdysozoa</taxon>
        <taxon>Arthropoda</taxon>
        <taxon>Hexapoda</taxon>
        <taxon>Insecta</taxon>
        <taxon>Pterygota</taxon>
        <taxon>Neoptera</taxon>
        <taxon>Polyneoptera</taxon>
        <taxon>Phasmatodea</taxon>
        <taxon>Verophasmatodea</taxon>
        <taxon>Anareolatae</taxon>
        <taxon>Phasmatidae</taxon>
        <taxon>Eurycanthinae</taxon>
        <taxon>Dryococelus</taxon>
    </lineage>
</organism>
<dbReference type="Proteomes" id="UP001159363">
    <property type="component" value="Chromosome 1"/>
</dbReference>
<evidence type="ECO:0000256" key="1">
    <source>
        <dbReference type="SAM" id="MobiDB-lite"/>
    </source>
</evidence>
<evidence type="ECO:0000313" key="2">
    <source>
        <dbReference type="EMBL" id="KAJ8898553.1"/>
    </source>
</evidence>